<reference evidence="2 3" key="1">
    <citation type="submission" date="2015-10" db="EMBL/GenBank/DDBJ databases">
        <title>Full genome of DAOMC 229536 Phialocephala scopiformis, a fungal endophyte of spruce producing the potent anti-insectan compound rugulosin.</title>
        <authorList>
            <consortium name="DOE Joint Genome Institute"/>
            <person name="Walker A.K."/>
            <person name="Frasz S.L."/>
            <person name="Seifert K.A."/>
            <person name="Miller J.D."/>
            <person name="Mondo S.J."/>
            <person name="Labutti K."/>
            <person name="Lipzen A."/>
            <person name="Dockter R."/>
            <person name="Kennedy M."/>
            <person name="Grigoriev I.V."/>
            <person name="Spatafora J.W."/>
        </authorList>
    </citation>
    <scope>NUCLEOTIDE SEQUENCE [LARGE SCALE GENOMIC DNA]</scope>
    <source>
        <strain evidence="2 3">CBS 120377</strain>
    </source>
</reference>
<evidence type="ECO:0000256" key="1">
    <source>
        <dbReference type="SAM" id="Phobius"/>
    </source>
</evidence>
<gene>
    <name evidence="2" type="ORF">LY89DRAFT_149294</name>
</gene>
<dbReference type="EMBL" id="KQ947421">
    <property type="protein sequence ID" value="KUJ13885.1"/>
    <property type="molecule type" value="Genomic_DNA"/>
</dbReference>
<organism evidence="2 3">
    <name type="scientific">Mollisia scopiformis</name>
    <name type="common">Conifer needle endophyte fungus</name>
    <name type="synonym">Phialocephala scopiformis</name>
    <dbReference type="NCBI Taxonomy" id="149040"/>
    <lineage>
        <taxon>Eukaryota</taxon>
        <taxon>Fungi</taxon>
        <taxon>Dikarya</taxon>
        <taxon>Ascomycota</taxon>
        <taxon>Pezizomycotina</taxon>
        <taxon>Leotiomycetes</taxon>
        <taxon>Helotiales</taxon>
        <taxon>Mollisiaceae</taxon>
        <taxon>Mollisia</taxon>
    </lineage>
</organism>
<sequence>MISSNSTSTLLHRYPVSHAHSSSFRFYSNVCLFSFPIFRWVVGFLLICFEEISSLVVLLLLKKKRGMGGRSQNTF</sequence>
<keyword evidence="1" id="KW-1133">Transmembrane helix</keyword>
<dbReference type="AlphaFoldDB" id="A0A194X115"/>
<dbReference type="InParanoid" id="A0A194X115"/>
<evidence type="ECO:0000313" key="2">
    <source>
        <dbReference type="EMBL" id="KUJ13885.1"/>
    </source>
</evidence>
<dbReference type="GeneID" id="28815111"/>
<dbReference type="RefSeq" id="XP_018068240.1">
    <property type="nucleotide sequence ID" value="XM_018205385.1"/>
</dbReference>
<keyword evidence="1" id="KW-0812">Transmembrane</keyword>
<dbReference type="KEGG" id="psco:LY89DRAFT_149294"/>
<feature type="transmembrane region" description="Helical" evidence="1">
    <location>
        <begin position="37"/>
        <end position="61"/>
    </location>
</feature>
<keyword evidence="3" id="KW-1185">Reference proteome</keyword>
<dbReference type="Proteomes" id="UP000070700">
    <property type="component" value="Unassembled WGS sequence"/>
</dbReference>
<accession>A0A194X115</accession>
<keyword evidence="1" id="KW-0472">Membrane</keyword>
<proteinExistence type="predicted"/>
<evidence type="ECO:0000313" key="3">
    <source>
        <dbReference type="Proteomes" id="UP000070700"/>
    </source>
</evidence>
<protein>
    <submittedName>
        <fullName evidence="2">Uncharacterized protein</fullName>
    </submittedName>
</protein>
<name>A0A194X115_MOLSC</name>